<dbReference type="Gene3D" id="3.60.60.10">
    <property type="entry name" value="Penicillin V Acylase, Chain A"/>
    <property type="match status" value="1"/>
</dbReference>
<sequence>MKKILLRLMFLAMLVALLPVHVAQACSAFIVGKDLTADGSTLFGRTEDYPYAPDGGRHNQNYVVVPAKTYKDGDKIEDESNGFTYPHLANEMKYTAVYDSDRDNGSNGNFAAHGFNELGVAMTATVSATPNDKVLKEDPLVKDGLPEASLVDLALPRAKTAREVIETVAKVLDEKGSAEGNIIVAADKNELWYMEILSGHQYVAIKFPTNKYAVFANTYYLGHVDLNDKENVIASKDVEEVAKKADNYKTDKDGNFMIAKSYGPDKYMERNRSRTYAGIKWMDPQAKVNYDDEAFDLLREPTDPNKKYTVHDVIAEQRNRFEHLPEYKADDLVEVGKKIDGNVYKYALGNENVIDAHVYQIKPNLPNAFGGVMWLGLAQSRNTPYVPFYGNVEDTYEAFKNRSTKYDGKSWYWTVWHIDQMVMKYPEIFGNSIQEKWKEKEAEWDKEQTERDAKYANYTDEQAKAAGPEVTKEALERSEKIFKEIKAVEAEMEEKIKKEKGKDADLVYTGYNKANLLAEAEKGKSADKASDTKKDSSSQTTWIVIGVLVVLVAGFFGYKQFNKKKEEE</sequence>
<keyword evidence="7" id="KW-0472">Membrane</keyword>
<keyword evidence="5 6" id="KW-0224">Dipeptidase</keyword>
<keyword evidence="7" id="KW-0812">Transmembrane</keyword>
<dbReference type="PANTHER" id="PTHR12994">
    <property type="entry name" value="SECERNIN"/>
    <property type="match status" value="1"/>
</dbReference>
<evidence type="ECO:0000313" key="10">
    <source>
        <dbReference type="Proteomes" id="UP000278843"/>
    </source>
</evidence>
<dbReference type="EMBL" id="RJPU01000002">
    <property type="protein sequence ID" value="RSJ95921.1"/>
    <property type="molecule type" value="Genomic_DNA"/>
</dbReference>
<evidence type="ECO:0000256" key="1">
    <source>
        <dbReference type="ARBA" id="ARBA00001670"/>
    </source>
</evidence>
<gene>
    <name evidence="9" type="primary">pepD</name>
    <name evidence="9" type="ORF">D8790_03240</name>
</gene>
<dbReference type="Pfam" id="PF03577">
    <property type="entry name" value="Peptidase_C69"/>
    <property type="match status" value="1"/>
</dbReference>
<evidence type="ECO:0000256" key="5">
    <source>
        <dbReference type="ARBA" id="ARBA00022997"/>
    </source>
</evidence>
<dbReference type="RefSeq" id="WP_125387610.1">
    <property type="nucleotide sequence ID" value="NZ_JASHGI010000001.1"/>
</dbReference>
<dbReference type="PROSITE" id="PS51257">
    <property type="entry name" value="PROKAR_LIPOPROTEIN"/>
    <property type="match status" value="1"/>
</dbReference>
<dbReference type="AlphaFoldDB" id="A0A428HJC8"/>
<dbReference type="NCBIfam" id="NF033678">
    <property type="entry name" value="C69_fam_dipept"/>
    <property type="match status" value="1"/>
</dbReference>
<keyword evidence="7" id="KW-1133">Transmembrane helix</keyword>
<dbReference type="EC" id="3.4.-.-" evidence="6"/>
<comment type="caution">
    <text evidence="9">The sequence shown here is derived from an EMBL/GenBank/DDBJ whole genome shotgun (WGS) entry which is preliminary data.</text>
</comment>
<proteinExistence type="inferred from homology"/>
<evidence type="ECO:0000256" key="4">
    <source>
        <dbReference type="ARBA" id="ARBA00022801"/>
    </source>
</evidence>
<comment type="similarity">
    <text evidence="2 6">Belongs to the peptidase C69 family.</text>
</comment>
<organism evidence="9 10">
    <name type="scientific">Streptococcus cristatus</name>
    <dbReference type="NCBI Taxonomy" id="45634"/>
    <lineage>
        <taxon>Bacteria</taxon>
        <taxon>Bacillati</taxon>
        <taxon>Bacillota</taxon>
        <taxon>Bacilli</taxon>
        <taxon>Lactobacillales</taxon>
        <taxon>Streptococcaceae</taxon>
        <taxon>Streptococcus</taxon>
    </lineage>
</organism>
<dbReference type="GO" id="GO:0006508">
    <property type="term" value="P:proteolysis"/>
    <property type="evidence" value="ECO:0007669"/>
    <property type="project" value="UniProtKB-KW"/>
</dbReference>
<feature type="chain" id="PRO_5019417955" description="Dipeptidase" evidence="8">
    <location>
        <begin position="26"/>
        <end position="568"/>
    </location>
</feature>
<evidence type="ECO:0000256" key="6">
    <source>
        <dbReference type="RuleBase" id="RU364089"/>
    </source>
</evidence>
<evidence type="ECO:0000256" key="3">
    <source>
        <dbReference type="ARBA" id="ARBA00022670"/>
    </source>
</evidence>
<evidence type="ECO:0000313" key="9">
    <source>
        <dbReference type="EMBL" id="RSJ95921.1"/>
    </source>
</evidence>
<dbReference type="PANTHER" id="PTHR12994:SF17">
    <property type="entry name" value="LD30995P"/>
    <property type="match status" value="1"/>
</dbReference>
<evidence type="ECO:0000256" key="2">
    <source>
        <dbReference type="ARBA" id="ARBA00007225"/>
    </source>
</evidence>
<evidence type="ECO:0000256" key="8">
    <source>
        <dbReference type="SAM" id="SignalP"/>
    </source>
</evidence>
<dbReference type="InterPro" id="IPR047804">
    <property type="entry name" value="C69_dipept_A-like"/>
</dbReference>
<name>A0A428HJC8_STRCR</name>
<feature type="signal peptide" evidence="8">
    <location>
        <begin position="1"/>
        <end position="25"/>
    </location>
</feature>
<dbReference type="GO" id="GO:0070004">
    <property type="term" value="F:cysteine-type exopeptidase activity"/>
    <property type="evidence" value="ECO:0007669"/>
    <property type="project" value="InterPro"/>
</dbReference>
<reference evidence="9 10" key="1">
    <citation type="submission" date="2018-11" db="EMBL/GenBank/DDBJ databases">
        <title>Species Designations Belie Phenotypic and Genotypic Heterogeneity in Oral Streptococci.</title>
        <authorList>
            <person name="Velsko I."/>
        </authorList>
    </citation>
    <scope>NUCLEOTIDE SEQUENCE [LARGE SCALE GENOMIC DNA]</scope>
    <source>
        <strain evidence="9 10">BCC13</strain>
    </source>
</reference>
<protein>
    <recommendedName>
        <fullName evidence="6">Dipeptidase</fullName>
        <ecNumber evidence="6">3.4.-.-</ecNumber>
    </recommendedName>
</protein>
<dbReference type="Proteomes" id="UP000278843">
    <property type="component" value="Unassembled WGS sequence"/>
</dbReference>
<keyword evidence="8" id="KW-0732">Signal</keyword>
<accession>A0A428HJC8</accession>
<dbReference type="GO" id="GO:0016805">
    <property type="term" value="F:dipeptidase activity"/>
    <property type="evidence" value="ECO:0007669"/>
    <property type="project" value="UniProtKB-KW"/>
</dbReference>
<dbReference type="InterPro" id="IPR005322">
    <property type="entry name" value="Peptidase_C69"/>
</dbReference>
<keyword evidence="3 6" id="KW-0645">Protease</keyword>
<evidence type="ECO:0000256" key="7">
    <source>
        <dbReference type="SAM" id="Phobius"/>
    </source>
</evidence>
<keyword evidence="4 6" id="KW-0378">Hydrolase</keyword>
<feature type="transmembrane region" description="Helical" evidence="7">
    <location>
        <begin position="540"/>
        <end position="558"/>
    </location>
</feature>
<comment type="catalytic activity">
    <reaction evidence="1">
        <text>an L-aminoacyl-L-amino acid + H2O = 2 an L-alpha-amino acid</text>
        <dbReference type="Rhea" id="RHEA:48940"/>
        <dbReference type="ChEBI" id="CHEBI:15377"/>
        <dbReference type="ChEBI" id="CHEBI:59869"/>
        <dbReference type="ChEBI" id="CHEBI:77460"/>
        <dbReference type="EC" id="3.4.13.19"/>
    </reaction>
</comment>